<reference evidence="1" key="1">
    <citation type="journal article" date="2015" name="Nature">
        <title>Complex archaea that bridge the gap between prokaryotes and eukaryotes.</title>
        <authorList>
            <person name="Spang A."/>
            <person name="Saw J.H."/>
            <person name="Jorgensen S.L."/>
            <person name="Zaremba-Niedzwiedzka K."/>
            <person name="Martijn J."/>
            <person name="Lind A.E."/>
            <person name="van Eijk R."/>
            <person name="Schleper C."/>
            <person name="Guy L."/>
            <person name="Ettema T.J."/>
        </authorList>
    </citation>
    <scope>NUCLEOTIDE SEQUENCE</scope>
</reference>
<protein>
    <submittedName>
        <fullName evidence="1">Uncharacterized protein</fullName>
    </submittedName>
</protein>
<sequence>MKGYDYDGVITNNILPSPGDVIITGRSCTEGVERTYLDMKRRGIQNIAVYFMPHNWKGLPKLAGLIRTGQWKAHMIDILELEEFFEDEPTQYKSILEHLKGNTKITKVG</sequence>
<proteinExistence type="predicted"/>
<dbReference type="AlphaFoldDB" id="A0A0F8XH49"/>
<organism evidence="1">
    <name type="scientific">marine sediment metagenome</name>
    <dbReference type="NCBI Taxonomy" id="412755"/>
    <lineage>
        <taxon>unclassified sequences</taxon>
        <taxon>metagenomes</taxon>
        <taxon>ecological metagenomes</taxon>
    </lineage>
</organism>
<accession>A0A0F8XH49</accession>
<gene>
    <name evidence="1" type="ORF">LCGC14_3025400</name>
</gene>
<dbReference type="EMBL" id="LAZR01063020">
    <property type="protein sequence ID" value="KKK60335.1"/>
    <property type="molecule type" value="Genomic_DNA"/>
</dbReference>
<comment type="caution">
    <text evidence="1">The sequence shown here is derived from an EMBL/GenBank/DDBJ whole genome shotgun (WGS) entry which is preliminary data.</text>
</comment>
<evidence type="ECO:0000313" key="1">
    <source>
        <dbReference type="EMBL" id="KKK60335.1"/>
    </source>
</evidence>
<name>A0A0F8XH49_9ZZZZ</name>